<evidence type="ECO:0000313" key="2">
    <source>
        <dbReference type="EMBL" id="TQN38040.1"/>
    </source>
</evidence>
<keyword evidence="3" id="KW-1185">Reference proteome</keyword>
<accession>A0A543P262</accession>
<dbReference type="AlphaFoldDB" id="A0A543P262"/>
<organism evidence="2 3">
    <name type="scientific">Blastococcus colisei</name>
    <dbReference type="NCBI Taxonomy" id="1564162"/>
    <lineage>
        <taxon>Bacteria</taxon>
        <taxon>Bacillati</taxon>
        <taxon>Actinomycetota</taxon>
        <taxon>Actinomycetes</taxon>
        <taxon>Geodermatophilales</taxon>
        <taxon>Geodermatophilaceae</taxon>
        <taxon>Blastococcus</taxon>
    </lineage>
</organism>
<dbReference type="Pfam" id="PF24696">
    <property type="entry name" value="UGSC"/>
    <property type="match status" value="1"/>
</dbReference>
<proteinExistence type="predicted"/>
<dbReference type="InterPro" id="IPR057767">
    <property type="entry name" value="UGSC-like_dom"/>
</dbReference>
<feature type="domain" description="UGSC-like" evidence="1">
    <location>
        <begin position="2"/>
        <end position="55"/>
    </location>
</feature>
<gene>
    <name evidence="2" type="ORF">FHU33_4720</name>
</gene>
<sequence>MIATDSFLPLARAVARQEGIESMAVVTIPHPIGGVEPEQLDDALAAAVDRVADALLSSPEEVVTVSAPAVHDAPGDVLEFLGFAEGRRWSDGLPMVPPTEELVARAVAATGRDAGAVVGLVPPSNRGATVGAIAANAVMAGCPPELTPVVVAAVEAALDPRLNLQALTTTTHPVTPLVVVHGPVVERLGFNSGPNVFGQGNRANAGVGRALRLVLQNIGEARPGETDRATHGTPGKYAYCIAENAAGSPFATFHEERGGGASGAVTLFGGEGPHNINDHGSTDAAGILNTIAGTVATLGSNNLYLRGQMLLVLGPEHAEVLAREGYDRRRIQEAVHAHPRARVSLAGVSEGNLDRYRRTAPHVFAGVPDDAVVPMLDGPESLLVMVAGGPGKHSMLVPSFGTTEAVTVDVTAGGAGG</sequence>
<dbReference type="EMBL" id="VFQE01000002">
    <property type="protein sequence ID" value="TQN38040.1"/>
    <property type="molecule type" value="Genomic_DNA"/>
</dbReference>
<evidence type="ECO:0000259" key="1">
    <source>
        <dbReference type="Pfam" id="PF24696"/>
    </source>
</evidence>
<reference evidence="2 3" key="1">
    <citation type="submission" date="2019-06" db="EMBL/GenBank/DDBJ databases">
        <title>Sequencing the genomes of 1000 actinobacteria strains.</title>
        <authorList>
            <person name="Klenk H.-P."/>
        </authorList>
    </citation>
    <scope>NUCLEOTIDE SEQUENCE [LARGE SCALE GENOMIC DNA]</scope>
    <source>
        <strain evidence="2 3">DSM 46837</strain>
    </source>
</reference>
<protein>
    <recommendedName>
        <fullName evidence="1">UGSC-like domain-containing protein</fullName>
    </recommendedName>
</protein>
<evidence type="ECO:0000313" key="3">
    <source>
        <dbReference type="Proteomes" id="UP000319865"/>
    </source>
</evidence>
<name>A0A543P262_9ACTN</name>
<comment type="caution">
    <text evidence="2">The sequence shown here is derived from an EMBL/GenBank/DDBJ whole genome shotgun (WGS) entry which is preliminary data.</text>
</comment>
<dbReference type="Proteomes" id="UP000319865">
    <property type="component" value="Unassembled WGS sequence"/>
</dbReference>